<keyword evidence="4" id="KW-1185">Reference proteome</keyword>
<dbReference type="AlphaFoldDB" id="H3KDI3"/>
<comment type="caution">
    <text evidence="3">The sequence shown here is derived from an EMBL/GenBank/DDBJ whole genome shotgun (WGS) entry which is preliminary data.</text>
</comment>
<evidence type="ECO:0000313" key="4">
    <source>
        <dbReference type="Proteomes" id="UP000004956"/>
    </source>
</evidence>
<evidence type="ECO:0000259" key="2">
    <source>
        <dbReference type="Pfam" id="PF00717"/>
    </source>
</evidence>
<dbReference type="Proteomes" id="UP000004956">
    <property type="component" value="Unassembled WGS sequence"/>
</dbReference>
<feature type="compositionally biased region" description="Polar residues" evidence="1">
    <location>
        <begin position="10"/>
        <end position="20"/>
    </location>
</feature>
<evidence type="ECO:0000313" key="3">
    <source>
        <dbReference type="EMBL" id="EHY31844.1"/>
    </source>
</evidence>
<dbReference type="InterPro" id="IPR039418">
    <property type="entry name" value="LexA-like"/>
</dbReference>
<dbReference type="Gene3D" id="2.10.109.10">
    <property type="entry name" value="Umud Fragment, subunit A"/>
    <property type="match status" value="1"/>
</dbReference>
<evidence type="ECO:0000256" key="1">
    <source>
        <dbReference type="SAM" id="MobiDB-lite"/>
    </source>
</evidence>
<sequence>QVRNTYPHPNKTTQPTTKRSATGRRPKQGPTYTVHVQLRLTPEQAKVYQSIGQTEWLRKMLDHVGDVADRWGIDLESLAPTPETIPEKTATPEGCLKVGLPADRVSFITAASLLMNDQTDVVTPNCDGTETINLMHRIAQNRRDLFAFEVEDDAMAEDGVFRGDLVLVERGQVANDGLCLAKVNGKLYLRKLSRRGLSQELRAANASGDYPTMRVNLSNAEILGPVTCVVRTMKK</sequence>
<dbReference type="InterPro" id="IPR036286">
    <property type="entry name" value="LexA/Signal_pep-like_sf"/>
</dbReference>
<dbReference type="RefSeq" id="WP_008541472.1">
    <property type="nucleotide sequence ID" value="NZ_JH604918.1"/>
</dbReference>
<protein>
    <submittedName>
        <fullName evidence="3">Peptidase S24-like protein</fullName>
    </submittedName>
</protein>
<gene>
    <name evidence="3" type="ORF">HMPREF9440_00792</name>
</gene>
<proteinExistence type="predicted"/>
<feature type="non-terminal residue" evidence="3">
    <location>
        <position position="1"/>
    </location>
</feature>
<reference evidence="3 4" key="1">
    <citation type="submission" date="2011-11" db="EMBL/GenBank/DDBJ databases">
        <authorList>
            <person name="Weinstock G."/>
            <person name="Sodergren E."/>
            <person name="Clifton S."/>
            <person name="Fulton L."/>
            <person name="Fulton B."/>
            <person name="Courtney L."/>
            <person name="Fronick C."/>
            <person name="Harrison M."/>
            <person name="Strong C."/>
            <person name="Farmer C."/>
            <person name="Delahaunty K."/>
            <person name="Markovic C."/>
            <person name="Hall O."/>
            <person name="Minx P."/>
            <person name="Tomlinson C."/>
            <person name="Mitreva M."/>
            <person name="Hou S."/>
            <person name="Chen J."/>
            <person name="Wollam A."/>
            <person name="Pepin K.H."/>
            <person name="Johnson M."/>
            <person name="Bhonagiri V."/>
            <person name="Zhang X."/>
            <person name="Suruliraj S."/>
            <person name="Warren W."/>
            <person name="Chinwalla A."/>
            <person name="Mardis E.R."/>
            <person name="Wilson R.K."/>
        </authorList>
    </citation>
    <scope>NUCLEOTIDE SEQUENCE [LARGE SCALE GENOMIC DNA]</scope>
    <source>
        <strain evidence="3 4">YIT 11816</strain>
    </source>
</reference>
<accession>H3KDI3</accession>
<name>H3KDI3_9BURK</name>
<dbReference type="HOGENOM" id="CLU_1182413_0_0_4"/>
<dbReference type="EMBL" id="AFBQ01000107">
    <property type="protein sequence ID" value="EHY31844.1"/>
    <property type="molecule type" value="Genomic_DNA"/>
</dbReference>
<dbReference type="STRING" id="762967.HMPREF9440_00792"/>
<dbReference type="PATRIC" id="fig|762967.3.peg.631"/>
<organism evidence="3 4">
    <name type="scientific">Sutterella parvirubra YIT 11816</name>
    <dbReference type="NCBI Taxonomy" id="762967"/>
    <lineage>
        <taxon>Bacteria</taxon>
        <taxon>Pseudomonadati</taxon>
        <taxon>Pseudomonadota</taxon>
        <taxon>Betaproteobacteria</taxon>
        <taxon>Burkholderiales</taxon>
        <taxon>Sutterellaceae</taxon>
        <taxon>Sutterella</taxon>
    </lineage>
</organism>
<feature type="region of interest" description="Disordered" evidence="1">
    <location>
        <begin position="1"/>
        <end position="30"/>
    </location>
</feature>
<dbReference type="SUPFAM" id="SSF51306">
    <property type="entry name" value="LexA/Signal peptidase"/>
    <property type="match status" value="1"/>
</dbReference>
<dbReference type="Pfam" id="PF00717">
    <property type="entry name" value="Peptidase_S24"/>
    <property type="match status" value="1"/>
</dbReference>
<feature type="domain" description="Peptidase S24/S26A/S26B/S26C" evidence="2">
    <location>
        <begin position="130"/>
        <end position="226"/>
    </location>
</feature>
<dbReference type="InterPro" id="IPR015927">
    <property type="entry name" value="Peptidase_S24_S26A/B/C"/>
</dbReference>
<dbReference type="CDD" id="cd06529">
    <property type="entry name" value="S24_LexA-like"/>
    <property type="match status" value="1"/>
</dbReference>